<sequence length="637" mass="70534">MALPRWGGSSARLSCRALLGIFLLATPVSSIWPFSPKRFSKSSLIQAGPLGLDDGGRIIAFGDFNGDQFLDVLSLDSSQQALSVYLWNHDEFVFWKVSSIQHPSPISNVVPGDFTHDGKLDILVMSEDTWRDTLSMALYQGNHDGTFASQPISVPPSTLSQPIPVDINGDMKIDLLGIPTDRRGSSNPMRVWKNSWNASNSEAPLFELTDPLFNGSQCTLVSPHSNAAIDLNGDCLADIFLVCDEGSGQRSFQIWVNNKDAGFTLAQHETLPSGVQAISFADIGKCIEAVGQLPQTSYHALQVPYAFLGLGRTNNYIENLFVGSTKHTQDHYTNMEGVIPNSRLVIHPPPGKDSGSWKRELYLRPGEWIPWVTLTVIITTAILAIIVFVLHLNEKERQPSYSCTITFEYNPTSTTSVKDQGDSSSLSATRVHARSMYSFPDAQDADSRFGMHIQDQAFLVVGTVSSDMQVNYGSANPRVPAPDIIKTEDSLFSFDSSNERSRTYFGASVTAHEAQSWSHNFSKPPTHDVIKEIILQSRRDKDTIPSDDADLGNDAAEYVPPLTGHAHADNASRMCYSMKPIRSSMHDIAWPLTYMYPVHVILDVLRDMHETCRLILPKRIPAPGGLHRFQPHHTRPR</sequence>
<evidence type="ECO:0000256" key="9">
    <source>
        <dbReference type="SAM" id="SignalP"/>
    </source>
</evidence>
<evidence type="ECO:0000256" key="2">
    <source>
        <dbReference type="ARBA" id="ARBA00006496"/>
    </source>
</evidence>
<feature type="signal peptide" evidence="9">
    <location>
        <begin position="1"/>
        <end position="30"/>
    </location>
</feature>
<feature type="chain" id="PRO_5002175543" description="T-cell immunomodulatory protein TIP C2 domain-containing protein" evidence="9">
    <location>
        <begin position="31"/>
        <end position="637"/>
    </location>
</feature>
<dbReference type="PANTHER" id="PTHR13412:SF0">
    <property type="entry name" value="T-CELL IMMUNOMODULATORY PROTEIN"/>
    <property type="match status" value="1"/>
</dbReference>
<evidence type="ECO:0000256" key="5">
    <source>
        <dbReference type="ARBA" id="ARBA00022989"/>
    </source>
</evidence>
<keyword evidence="12" id="KW-1185">Reference proteome</keyword>
<feature type="transmembrane region" description="Helical" evidence="8">
    <location>
        <begin position="368"/>
        <end position="390"/>
    </location>
</feature>
<keyword evidence="4 9" id="KW-0732">Signal</keyword>
<dbReference type="EMBL" id="KN831973">
    <property type="protein sequence ID" value="KIO03962.1"/>
    <property type="molecule type" value="Genomic_DNA"/>
</dbReference>
<keyword evidence="6 8" id="KW-0472">Membrane</keyword>
<organism evidence="11 12">
    <name type="scientific">Pisolithus tinctorius Marx 270</name>
    <dbReference type="NCBI Taxonomy" id="870435"/>
    <lineage>
        <taxon>Eukaryota</taxon>
        <taxon>Fungi</taxon>
        <taxon>Dikarya</taxon>
        <taxon>Basidiomycota</taxon>
        <taxon>Agaricomycotina</taxon>
        <taxon>Agaricomycetes</taxon>
        <taxon>Agaricomycetidae</taxon>
        <taxon>Boletales</taxon>
        <taxon>Sclerodermatineae</taxon>
        <taxon>Pisolithaceae</taxon>
        <taxon>Pisolithus</taxon>
    </lineage>
</organism>
<comment type="subcellular location">
    <subcellularLocation>
        <location evidence="1">Membrane</location>
        <topology evidence="1">Single-pass type I membrane protein</topology>
    </subcellularLocation>
</comment>
<protein>
    <recommendedName>
        <fullName evidence="10">T-cell immunomodulatory protein TIP C2 domain-containing protein</fullName>
    </recommendedName>
</protein>
<dbReference type="InterPro" id="IPR024881">
    <property type="entry name" value="Tip"/>
</dbReference>
<dbReference type="Proteomes" id="UP000054217">
    <property type="component" value="Unassembled WGS sequence"/>
</dbReference>
<dbReference type="SUPFAM" id="SSF69318">
    <property type="entry name" value="Integrin alpha N-terminal domain"/>
    <property type="match status" value="1"/>
</dbReference>
<evidence type="ECO:0000256" key="6">
    <source>
        <dbReference type="ARBA" id="ARBA00023136"/>
    </source>
</evidence>
<dbReference type="InterPro" id="IPR028994">
    <property type="entry name" value="Integrin_alpha_N"/>
</dbReference>
<dbReference type="GO" id="GO:0005886">
    <property type="term" value="C:plasma membrane"/>
    <property type="evidence" value="ECO:0007669"/>
    <property type="project" value="TreeGrafter"/>
</dbReference>
<evidence type="ECO:0000256" key="7">
    <source>
        <dbReference type="ARBA" id="ARBA00023180"/>
    </source>
</evidence>
<feature type="domain" description="T-cell immunomodulatory protein TIP C2" evidence="10">
    <location>
        <begin position="288"/>
        <end position="362"/>
    </location>
</feature>
<dbReference type="InterPro" id="IPR057089">
    <property type="entry name" value="C2_TIP"/>
</dbReference>
<dbReference type="Pfam" id="PF13517">
    <property type="entry name" value="FG-GAP_3"/>
    <property type="match status" value="1"/>
</dbReference>
<proteinExistence type="inferred from homology"/>
<reference evidence="12" key="2">
    <citation type="submission" date="2015-01" db="EMBL/GenBank/DDBJ databases">
        <title>Evolutionary Origins and Diversification of the Mycorrhizal Mutualists.</title>
        <authorList>
            <consortium name="DOE Joint Genome Institute"/>
            <consortium name="Mycorrhizal Genomics Consortium"/>
            <person name="Kohler A."/>
            <person name="Kuo A."/>
            <person name="Nagy L.G."/>
            <person name="Floudas D."/>
            <person name="Copeland A."/>
            <person name="Barry K.W."/>
            <person name="Cichocki N."/>
            <person name="Veneault-Fourrey C."/>
            <person name="LaButti K."/>
            <person name="Lindquist E.A."/>
            <person name="Lipzen A."/>
            <person name="Lundell T."/>
            <person name="Morin E."/>
            <person name="Murat C."/>
            <person name="Riley R."/>
            <person name="Ohm R."/>
            <person name="Sun H."/>
            <person name="Tunlid A."/>
            <person name="Henrissat B."/>
            <person name="Grigoriev I.V."/>
            <person name="Hibbett D.S."/>
            <person name="Martin F."/>
        </authorList>
    </citation>
    <scope>NUCLEOTIDE SEQUENCE [LARGE SCALE GENOMIC DNA]</scope>
    <source>
        <strain evidence="12">Marx 270</strain>
    </source>
</reference>
<dbReference type="Gene3D" id="2.130.10.130">
    <property type="entry name" value="Integrin alpha, N-terminal"/>
    <property type="match status" value="1"/>
</dbReference>
<keyword evidence="5 8" id="KW-1133">Transmembrane helix</keyword>
<gene>
    <name evidence="11" type="ORF">M404DRAFT_26585</name>
</gene>
<evidence type="ECO:0000313" key="11">
    <source>
        <dbReference type="EMBL" id="KIO03962.1"/>
    </source>
</evidence>
<dbReference type="InParanoid" id="A0A0C3K375"/>
<name>A0A0C3K375_PISTI</name>
<keyword evidence="7" id="KW-0325">Glycoprotein</keyword>
<dbReference type="AlphaFoldDB" id="A0A0C3K375"/>
<dbReference type="PANTHER" id="PTHR13412">
    <property type="entry name" value="T-CELL IMMUNOMODULATORY PROTEIN HOMOLOG"/>
    <property type="match status" value="1"/>
</dbReference>
<dbReference type="InterPro" id="IPR013517">
    <property type="entry name" value="FG-GAP"/>
</dbReference>
<evidence type="ECO:0000256" key="1">
    <source>
        <dbReference type="ARBA" id="ARBA00004479"/>
    </source>
</evidence>
<evidence type="ECO:0000313" key="12">
    <source>
        <dbReference type="Proteomes" id="UP000054217"/>
    </source>
</evidence>
<dbReference type="OrthoDB" id="10022113at2759"/>
<evidence type="ECO:0000256" key="4">
    <source>
        <dbReference type="ARBA" id="ARBA00022729"/>
    </source>
</evidence>
<dbReference type="Pfam" id="PF23122">
    <property type="entry name" value="C2_ITFG1"/>
    <property type="match status" value="1"/>
</dbReference>
<accession>A0A0C3K375</accession>
<comment type="similarity">
    <text evidence="2">Belongs to the TIP family.</text>
</comment>
<evidence type="ECO:0000256" key="3">
    <source>
        <dbReference type="ARBA" id="ARBA00022692"/>
    </source>
</evidence>
<dbReference type="HOGENOM" id="CLU_429671_0_0_1"/>
<evidence type="ECO:0000256" key="8">
    <source>
        <dbReference type="SAM" id="Phobius"/>
    </source>
</evidence>
<evidence type="ECO:0000259" key="10">
    <source>
        <dbReference type="Pfam" id="PF23122"/>
    </source>
</evidence>
<reference evidence="11 12" key="1">
    <citation type="submission" date="2014-04" db="EMBL/GenBank/DDBJ databases">
        <authorList>
            <consortium name="DOE Joint Genome Institute"/>
            <person name="Kuo A."/>
            <person name="Kohler A."/>
            <person name="Costa M.D."/>
            <person name="Nagy L.G."/>
            <person name="Floudas D."/>
            <person name="Copeland A."/>
            <person name="Barry K.W."/>
            <person name="Cichocki N."/>
            <person name="Veneault-Fourrey C."/>
            <person name="LaButti K."/>
            <person name="Lindquist E.A."/>
            <person name="Lipzen A."/>
            <person name="Lundell T."/>
            <person name="Morin E."/>
            <person name="Murat C."/>
            <person name="Sun H."/>
            <person name="Tunlid A."/>
            <person name="Henrissat B."/>
            <person name="Grigoriev I.V."/>
            <person name="Hibbett D.S."/>
            <person name="Martin F."/>
            <person name="Nordberg H.P."/>
            <person name="Cantor M.N."/>
            <person name="Hua S.X."/>
        </authorList>
    </citation>
    <scope>NUCLEOTIDE SEQUENCE [LARGE SCALE GENOMIC DNA]</scope>
    <source>
        <strain evidence="11 12">Marx 270</strain>
    </source>
</reference>
<keyword evidence="3 8" id="KW-0812">Transmembrane</keyword>